<dbReference type="CDD" id="cd00033">
    <property type="entry name" value="CCP"/>
    <property type="match status" value="2"/>
</dbReference>
<name>A0AAQ4EZG9_AMBAM</name>
<evidence type="ECO:0000256" key="3">
    <source>
        <dbReference type="ARBA" id="ARBA00023157"/>
    </source>
</evidence>
<evidence type="ECO:0000256" key="4">
    <source>
        <dbReference type="PROSITE-ProRule" id="PRU00302"/>
    </source>
</evidence>
<keyword evidence="1" id="KW-0732">Signal</keyword>
<comment type="caution">
    <text evidence="6">The sequence shown here is derived from an EMBL/GenBank/DDBJ whole genome shotgun (WGS) entry which is preliminary data.</text>
</comment>
<evidence type="ECO:0000313" key="7">
    <source>
        <dbReference type="Proteomes" id="UP001321473"/>
    </source>
</evidence>
<evidence type="ECO:0000313" key="6">
    <source>
        <dbReference type="EMBL" id="KAK8780294.1"/>
    </source>
</evidence>
<protein>
    <recommendedName>
        <fullName evidence="5">Sushi domain-containing protein</fullName>
    </recommendedName>
</protein>
<feature type="domain" description="Sushi" evidence="5">
    <location>
        <begin position="123"/>
        <end position="188"/>
    </location>
</feature>
<dbReference type="AlphaFoldDB" id="A0AAQ4EZG9"/>
<reference evidence="6 7" key="1">
    <citation type="journal article" date="2023" name="Arcadia Sci">
        <title>De novo assembly of a long-read Amblyomma americanum tick genome.</title>
        <authorList>
            <person name="Chou S."/>
            <person name="Poskanzer K.E."/>
            <person name="Rollins M."/>
            <person name="Thuy-Boun P.S."/>
        </authorList>
    </citation>
    <scope>NUCLEOTIDE SEQUENCE [LARGE SCALE GENOMIC DNA]</scope>
    <source>
        <strain evidence="6">F_SG_1</strain>
        <tissue evidence="6">Salivary glands</tissue>
    </source>
</reference>
<keyword evidence="4" id="KW-0768">Sushi</keyword>
<dbReference type="Pfam" id="PF00084">
    <property type="entry name" value="Sushi"/>
    <property type="match status" value="2"/>
</dbReference>
<dbReference type="PROSITE" id="PS50923">
    <property type="entry name" value="SUSHI"/>
    <property type="match status" value="3"/>
</dbReference>
<organism evidence="6 7">
    <name type="scientific">Amblyomma americanum</name>
    <name type="common">Lone star tick</name>
    <dbReference type="NCBI Taxonomy" id="6943"/>
    <lineage>
        <taxon>Eukaryota</taxon>
        <taxon>Metazoa</taxon>
        <taxon>Ecdysozoa</taxon>
        <taxon>Arthropoda</taxon>
        <taxon>Chelicerata</taxon>
        <taxon>Arachnida</taxon>
        <taxon>Acari</taxon>
        <taxon>Parasitiformes</taxon>
        <taxon>Ixodida</taxon>
        <taxon>Ixodoidea</taxon>
        <taxon>Ixodidae</taxon>
        <taxon>Amblyomminae</taxon>
        <taxon>Amblyomma</taxon>
    </lineage>
</organism>
<gene>
    <name evidence="6" type="ORF">V5799_018365</name>
</gene>
<evidence type="ECO:0000256" key="2">
    <source>
        <dbReference type="ARBA" id="ARBA00022737"/>
    </source>
</evidence>
<comment type="caution">
    <text evidence="4">Lacks conserved residue(s) required for the propagation of feature annotation.</text>
</comment>
<dbReference type="Proteomes" id="UP001321473">
    <property type="component" value="Unassembled WGS sequence"/>
</dbReference>
<feature type="non-terminal residue" evidence="6">
    <location>
        <position position="188"/>
    </location>
</feature>
<keyword evidence="7" id="KW-1185">Reference proteome</keyword>
<dbReference type="InterPro" id="IPR035976">
    <property type="entry name" value="Sushi/SCR/CCP_sf"/>
</dbReference>
<dbReference type="PANTHER" id="PTHR45656">
    <property type="entry name" value="PROTEIN CBR-CLEC-78"/>
    <property type="match status" value="1"/>
</dbReference>
<dbReference type="InterPro" id="IPR000436">
    <property type="entry name" value="Sushi_SCR_CCP_dom"/>
</dbReference>
<feature type="domain" description="Sushi" evidence="5">
    <location>
        <begin position="65"/>
        <end position="122"/>
    </location>
</feature>
<keyword evidence="2" id="KW-0677">Repeat</keyword>
<evidence type="ECO:0000259" key="5">
    <source>
        <dbReference type="PROSITE" id="PS50923"/>
    </source>
</evidence>
<dbReference type="Gene3D" id="2.10.70.10">
    <property type="entry name" value="Complement Module, domain 1"/>
    <property type="match status" value="3"/>
</dbReference>
<proteinExistence type="predicted"/>
<sequence length="188" mass="20852">MTPCSVQPPDIANGSYVELKEARLAMYNCSNEFRLGGPSNLTCVPSSDGKDTWLPDPDPECVANQNCSEIDLKHGGYEGDCCSPGHNVTFYCDDERFHLVGAEEATCQENGAWSAMIPICEDTYCKDPGVSPEGHRLIVLKNEAYEGECCPPETTIYYECNYGYNLEGEKNIRCGLNGNWSDHRPMCR</sequence>
<evidence type="ECO:0000256" key="1">
    <source>
        <dbReference type="ARBA" id="ARBA00022729"/>
    </source>
</evidence>
<feature type="disulfide bond" evidence="4">
    <location>
        <begin position="160"/>
        <end position="187"/>
    </location>
</feature>
<dbReference type="SUPFAM" id="SSF57535">
    <property type="entry name" value="Complement control module/SCR domain"/>
    <property type="match status" value="3"/>
</dbReference>
<feature type="domain" description="Sushi" evidence="5">
    <location>
        <begin position="2"/>
        <end position="63"/>
    </location>
</feature>
<dbReference type="EMBL" id="JARKHS020009017">
    <property type="protein sequence ID" value="KAK8780294.1"/>
    <property type="molecule type" value="Genomic_DNA"/>
</dbReference>
<keyword evidence="3 4" id="KW-1015">Disulfide bond</keyword>
<dbReference type="PANTHER" id="PTHR45656:SF4">
    <property type="entry name" value="PROTEIN CBR-CLEC-78"/>
    <property type="match status" value="1"/>
</dbReference>
<dbReference type="SMART" id="SM00032">
    <property type="entry name" value="CCP"/>
    <property type="match status" value="3"/>
</dbReference>
<dbReference type="InterPro" id="IPR051277">
    <property type="entry name" value="SEZ6_CSMD_C4BPB_Regulators"/>
</dbReference>
<accession>A0AAQ4EZG9</accession>